<dbReference type="SUPFAM" id="SSF56935">
    <property type="entry name" value="Porins"/>
    <property type="match status" value="1"/>
</dbReference>
<evidence type="ECO:0000313" key="3">
    <source>
        <dbReference type="Proteomes" id="UP001163821"/>
    </source>
</evidence>
<dbReference type="AlphaFoldDB" id="A0AA42C7B4"/>
<keyword evidence="3" id="KW-1185">Reference proteome</keyword>
<proteinExistence type="predicted"/>
<comment type="caution">
    <text evidence="2">The sequence shown here is derived from an EMBL/GenBank/DDBJ whole genome shotgun (WGS) entry which is preliminary data.</text>
</comment>
<sequence>MKRISVLTLVMLCMTLLGQSQTTEEFKPGGKPFMTIFSNYHTKVSDGNSASAFELTRLYLGYDYKFSKNFSAKATIDIGDPGVGGLQMTAYVKNAFATYKLDKLSVNFGLISTTQFKVQEDAWGYRYLAKSFQDEYKFNASADLGISVAYKFSDFVSADVIVANGEGYKKLQADSVVRTGFGVTVSPVEKLTGRVYYDFSSKEQTLSSLATFVGYAGDKFSVGAEYNQQFNNGFKENHDLNGASVYATVTASKKVKVFGRYDNLSSNKLTGETEKWNLSKNGELFIAGVEYAPVKGVKVAPNFQGWSPAAGSQDFTSTFILNCEFKF</sequence>
<accession>A0AA42C7B4</accession>
<evidence type="ECO:0000256" key="1">
    <source>
        <dbReference type="SAM" id="SignalP"/>
    </source>
</evidence>
<protein>
    <submittedName>
        <fullName evidence="2">Porin</fullName>
    </submittedName>
</protein>
<feature type="chain" id="PRO_5041445375" evidence="1">
    <location>
        <begin position="23"/>
        <end position="327"/>
    </location>
</feature>
<reference evidence="2" key="1">
    <citation type="submission" date="2022-10" db="EMBL/GenBank/DDBJ databases">
        <title>Gaoshiqiia sediminis gen. nov., sp. nov., isolated from coastal sediment.</title>
        <authorList>
            <person name="Yu W.X."/>
            <person name="Mu D.S."/>
            <person name="Du J.Z."/>
            <person name="Liang Y.Q."/>
        </authorList>
    </citation>
    <scope>NUCLEOTIDE SEQUENCE</scope>
    <source>
        <strain evidence="2">A06</strain>
    </source>
</reference>
<dbReference type="Gene3D" id="2.40.160.10">
    <property type="entry name" value="Porin"/>
    <property type="match status" value="1"/>
</dbReference>
<dbReference type="Proteomes" id="UP001163821">
    <property type="component" value="Unassembled WGS sequence"/>
</dbReference>
<keyword evidence="1" id="KW-0732">Signal</keyword>
<dbReference type="RefSeq" id="WP_282593410.1">
    <property type="nucleotide sequence ID" value="NZ_JAPAAF010000054.1"/>
</dbReference>
<organism evidence="2 3">
    <name type="scientific">Gaoshiqia sediminis</name>
    <dbReference type="NCBI Taxonomy" id="2986998"/>
    <lineage>
        <taxon>Bacteria</taxon>
        <taxon>Pseudomonadati</taxon>
        <taxon>Bacteroidota</taxon>
        <taxon>Bacteroidia</taxon>
        <taxon>Marinilabiliales</taxon>
        <taxon>Prolixibacteraceae</taxon>
        <taxon>Gaoshiqia</taxon>
    </lineage>
</organism>
<name>A0AA42C7B4_9BACT</name>
<dbReference type="InterPro" id="IPR023614">
    <property type="entry name" value="Porin_dom_sf"/>
</dbReference>
<evidence type="ECO:0000313" key="2">
    <source>
        <dbReference type="EMBL" id="MCW0484818.1"/>
    </source>
</evidence>
<feature type="signal peptide" evidence="1">
    <location>
        <begin position="1"/>
        <end position="22"/>
    </location>
</feature>
<dbReference type="EMBL" id="JAPAAF010000054">
    <property type="protein sequence ID" value="MCW0484818.1"/>
    <property type="molecule type" value="Genomic_DNA"/>
</dbReference>
<gene>
    <name evidence="2" type="ORF">N2K84_18950</name>
</gene>